<dbReference type="NCBIfam" id="TIGR02433">
    <property type="entry name" value="lysidine_TilS_C"/>
    <property type="match status" value="1"/>
</dbReference>
<dbReference type="InterPro" id="IPR015262">
    <property type="entry name" value="tRNA_Ile_lys_synt_subst-bd"/>
</dbReference>
<dbReference type="InterPro" id="IPR011063">
    <property type="entry name" value="TilS/TtcA_N"/>
</dbReference>
<feature type="domain" description="Lysidine-tRNA(Ile) synthetase C-terminal" evidence="9">
    <location>
        <begin position="351"/>
        <end position="422"/>
    </location>
</feature>
<dbReference type="InterPro" id="IPR014729">
    <property type="entry name" value="Rossmann-like_a/b/a_fold"/>
</dbReference>
<comment type="domain">
    <text evidence="8">The N-terminal region contains the highly conserved SGGXDS motif, predicted to be a P-loop motif involved in ATP binding.</text>
</comment>
<dbReference type="Pfam" id="PF01171">
    <property type="entry name" value="ATP_bind_3"/>
    <property type="match status" value="1"/>
</dbReference>
<gene>
    <name evidence="8 10" type="primary">tilS</name>
    <name evidence="10" type="ORF">ACFORL_02395</name>
</gene>
<dbReference type="InterPro" id="IPR012795">
    <property type="entry name" value="tRNA_Ile_lys_synt_N"/>
</dbReference>
<keyword evidence="3 8" id="KW-0436">Ligase</keyword>
<dbReference type="SMART" id="SM00977">
    <property type="entry name" value="TilS_C"/>
    <property type="match status" value="1"/>
</dbReference>
<dbReference type="Proteomes" id="UP001595758">
    <property type="component" value="Unassembled WGS sequence"/>
</dbReference>
<dbReference type="PANTHER" id="PTHR43033:SF1">
    <property type="entry name" value="TRNA(ILE)-LYSIDINE SYNTHASE-RELATED"/>
    <property type="match status" value="1"/>
</dbReference>
<dbReference type="Pfam" id="PF11734">
    <property type="entry name" value="TilS_C"/>
    <property type="match status" value="1"/>
</dbReference>
<dbReference type="NCBIfam" id="TIGR02432">
    <property type="entry name" value="lysidine_TilS_N"/>
    <property type="match status" value="1"/>
</dbReference>
<dbReference type="EMBL" id="JBHSAB010000001">
    <property type="protein sequence ID" value="MFC3907931.1"/>
    <property type="molecule type" value="Genomic_DNA"/>
</dbReference>
<evidence type="ECO:0000256" key="8">
    <source>
        <dbReference type="HAMAP-Rule" id="MF_01161"/>
    </source>
</evidence>
<comment type="catalytic activity">
    <reaction evidence="7 8">
        <text>cytidine(34) in tRNA(Ile2) + L-lysine + ATP = lysidine(34) in tRNA(Ile2) + AMP + diphosphate + H(+)</text>
        <dbReference type="Rhea" id="RHEA:43744"/>
        <dbReference type="Rhea" id="RHEA-COMP:10625"/>
        <dbReference type="Rhea" id="RHEA-COMP:10670"/>
        <dbReference type="ChEBI" id="CHEBI:15378"/>
        <dbReference type="ChEBI" id="CHEBI:30616"/>
        <dbReference type="ChEBI" id="CHEBI:32551"/>
        <dbReference type="ChEBI" id="CHEBI:33019"/>
        <dbReference type="ChEBI" id="CHEBI:82748"/>
        <dbReference type="ChEBI" id="CHEBI:83665"/>
        <dbReference type="ChEBI" id="CHEBI:456215"/>
        <dbReference type="EC" id="6.3.4.19"/>
    </reaction>
</comment>
<proteinExistence type="inferred from homology"/>
<dbReference type="SUPFAM" id="SSF52402">
    <property type="entry name" value="Adenine nucleotide alpha hydrolases-like"/>
    <property type="match status" value="1"/>
</dbReference>
<evidence type="ECO:0000256" key="1">
    <source>
        <dbReference type="ARBA" id="ARBA00004496"/>
    </source>
</evidence>
<comment type="subcellular location">
    <subcellularLocation>
        <location evidence="1 8">Cytoplasm</location>
    </subcellularLocation>
</comment>
<evidence type="ECO:0000256" key="4">
    <source>
        <dbReference type="ARBA" id="ARBA00022694"/>
    </source>
</evidence>
<dbReference type="Pfam" id="PF09179">
    <property type="entry name" value="TilS"/>
    <property type="match status" value="1"/>
</dbReference>
<dbReference type="InterPro" id="IPR012796">
    <property type="entry name" value="Lysidine-tRNA-synth_C"/>
</dbReference>
<reference evidence="11" key="1">
    <citation type="journal article" date="2019" name="Int. J. Syst. Evol. Microbiol.">
        <title>The Global Catalogue of Microorganisms (GCM) 10K type strain sequencing project: providing services to taxonomists for standard genome sequencing and annotation.</title>
        <authorList>
            <consortium name="The Broad Institute Genomics Platform"/>
            <consortium name="The Broad Institute Genome Sequencing Center for Infectious Disease"/>
            <person name="Wu L."/>
            <person name="Ma J."/>
        </authorList>
    </citation>
    <scope>NUCLEOTIDE SEQUENCE [LARGE SCALE GENOMIC DNA]</scope>
    <source>
        <strain evidence="11">CCUG 59858</strain>
    </source>
</reference>
<dbReference type="InterPro" id="IPR012094">
    <property type="entry name" value="tRNA_Ile_lys_synt"/>
</dbReference>
<dbReference type="PANTHER" id="PTHR43033">
    <property type="entry name" value="TRNA(ILE)-LYSIDINE SYNTHASE-RELATED"/>
    <property type="match status" value="1"/>
</dbReference>
<dbReference type="SUPFAM" id="SSF82829">
    <property type="entry name" value="MesJ substrate recognition domain-like"/>
    <property type="match status" value="1"/>
</dbReference>
<evidence type="ECO:0000256" key="5">
    <source>
        <dbReference type="ARBA" id="ARBA00022741"/>
    </source>
</evidence>
<evidence type="ECO:0000256" key="3">
    <source>
        <dbReference type="ARBA" id="ARBA00022598"/>
    </source>
</evidence>
<dbReference type="CDD" id="cd01992">
    <property type="entry name" value="TilS_N"/>
    <property type="match status" value="1"/>
</dbReference>
<dbReference type="HAMAP" id="MF_01161">
    <property type="entry name" value="tRNA_Ile_lys_synt"/>
    <property type="match status" value="1"/>
</dbReference>
<dbReference type="SUPFAM" id="SSF56037">
    <property type="entry name" value="PheT/TilS domain"/>
    <property type="match status" value="1"/>
</dbReference>
<feature type="binding site" evidence="8">
    <location>
        <begin position="23"/>
        <end position="28"/>
    </location>
    <ligand>
        <name>ATP</name>
        <dbReference type="ChEBI" id="CHEBI:30616"/>
    </ligand>
</feature>
<organism evidence="10 11">
    <name type="scientific">Legionella dresdenensis</name>
    <dbReference type="NCBI Taxonomy" id="450200"/>
    <lineage>
        <taxon>Bacteria</taxon>
        <taxon>Pseudomonadati</taxon>
        <taxon>Pseudomonadota</taxon>
        <taxon>Gammaproteobacteria</taxon>
        <taxon>Legionellales</taxon>
        <taxon>Legionellaceae</taxon>
        <taxon>Legionella</taxon>
    </lineage>
</organism>
<dbReference type="GO" id="GO:0032267">
    <property type="term" value="F:tRNA(Ile)-lysidine synthase activity"/>
    <property type="evidence" value="ECO:0007669"/>
    <property type="project" value="UniProtKB-EC"/>
</dbReference>
<keyword evidence="6 8" id="KW-0067">ATP-binding</keyword>
<comment type="caution">
    <text evidence="10">The sequence shown here is derived from an EMBL/GenBank/DDBJ whole genome shotgun (WGS) entry which is preliminary data.</text>
</comment>
<comment type="function">
    <text evidence="8">Ligates lysine onto the cytidine present at position 34 of the AUA codon-specific tRNA(Ile) that contains the anticodon CAU, in an ATP-dependent manner. Cytidine is converted to lysidine, thus changing the amino acid specificity of the tRNA from methionine to isoleucine.</text>
</comment>
<dbReference type="RefSeq" id="WP_382340721.1">
    <property type="nucleotide sequence ID" value="NZ_JBHSAB010000001.1"/>
</dbReference>
<evidence type="ECO:0000256" key="7">
    <source>
        <dbReference type="ARBA" id="ARBA00048539"/>
    </source>
</evidence>
<evidence type="ECO:0000259" key="9">
    <source>
        <dbReference type="SMART" id="SM00977"/>
    </source>
</evidence>
<sequence>MTNDLTGWWPAYKGYNQLYIGYSGGLDSTVLLHILASQPDLLSKITAVHINHGISKNALSWQLHCEQFCREHNISFIARQVEFIRDANIEERAREARYQVFQSLLTEDDCLLLAHHRDDQAETLLLHLFRGAGISGLAAMPAIKALEKGILARPLLNFSRQQLEQYAVLHQLQWIDDESNLSSDFSRNFIRNQLMPLIQTRWPNVQATIARTANHCQQGQDLLEQLAVLDCLEITGTELPLKYLNNLDWQRANNVLRVWLKSNKVRLPDTVTFNRIYPEVIHAKAGSVSEIAWLDNRIKRHQQKLYLLKEKLVNNSQLEWNDFPNPLPLPYGSLTAIKSEQGIKITPDSKIIIRFRSGGEHMRWHGQTKAVKKLLQEWQIPHWQRNQIPFLYINDKLAAITGYAISDDFYAESGSDVYSIDNG</sequence>
<keyword evidence="2 8" id="KW-0963">Cytoplasm</keyword>
<dbReference type="EC" id="6.3.4.19" evidence="8"/>
<accession>A0ABV8CCJ1</accession>
<protein>
    <recommendedName>
        <fullName evidence="8">tRNA(Ile)-lysidine synthase</fullName>
        <ecNumber evidence="8">6.3.4.19</ecNumber>
    </recommendedName>
    <alternativeName>
        <fullName evidence="8">tRNA(Ile)-2-lysyl-cytidine synthase</fullName>
    </alternativeName>
    <alternativeName>
        <fullName evidence="8">tRNA(Ile)-lysidine synthetase</fullName>
    </alternativeName>
</protein>
<dbReference type="Gene3D" id="3.40.50.620">
    <property type="entry name" value="HUPs"/>
    <property type="match status" value="1"/>
</dbReference>
<keyword evidence="5 8" id="KW-0547">Nucleotide-binding</keyword>
<keyword evidence="4 8" id="KW-0819">tRNA processing</keyword>
<name>A0ABV8CCJ1_9GAMM</name>
<evidence type="ECO:0000256" key="6">
    <source>
        <dbReference type="ARBA" id="ARBA00022840"/>
    </source>
</evidence>
<dbReference type="Gene3D" id="1.20.59.20">
    <property type="match status" value="1"/>
</dbReference>
<keyword evidence="11" id="KW-1185">Reference proteome</keyword>
<evidence type="ECO:0000313" key="11">
    <source>
        <dbReference type="Proteomes" id="UP001595758"/>
    </source>
</evidence>
<evidence type="ECO:0000256" key="2">
    <source>
        <dbReference type="ARBA" id="ARBA00022490"/>
    </source>
</evidence>
<comment type="similarity">
    <text evidence="8">Belongs to the tRNA(Ile)-lysidine synthase family.</text>
</comment>
<evidence type="ECO:0000313" key="10">
    <source>
        <dbReference type="EMBL" id="MFC3907931.1"/>
    </source>
</evidence>